<evidence type="ECO:0000256" key="9">
    <source>
        <dbReference type="ARBA" id="ARBA00023237"/>
    </source>
</evidence>
<evidence type="ECO:0000256" key="11">
    <source>
        <dbReference type="RuleBase" id="RU003357"/>
    </source>
</evidence>
<evidence type="ECO:0000313" key="16">
    <source>
        <dbReference type="EMBL" id="MFC4159542.1"/>
    </source>
</evidence>
<evidence type="ECO:0000256" key="3">
    <source>
        <dbReference type="ARBA" id="ARBA00022448"/>
    </source>
</evidence>
<evidence type="ECO:0000256" key="2">
    <source>
        <dbReference type="ARBA" id="ARBA00009810"/>
    </source>
</evidence>
<dbReference type="RefSeq" id="WP_378163408.1">
    <property type="nucleotide sequence ID" value="NZ_JBHSBU010000001.1"/>
</dbReference>
<feature type="region of interest" description="Disordered" evidence="12">
    <location>
        <begin position="226"/>
        <end position="250"/>
    </location>
</feature>
<dbReference type="SUPFAM" id="SSF56935">
    <property type="entry name" value="Porins"/>
    <property type="match status" value="1"/>
</dbReference>
<dbReference type="EMBL" id="JBHSBU010000001">
    <property type="protein sequence ID" value="MFC4159542.1"/>
    <property type="molecule type" value="Genomic_DNA"/>
</dbReference>
<evidence type="ECO:0000313" key="17">
    <source>
        <dbReference type="Proteomes" id="UP001595791"/>
    </source>
</evidence>
<dbReference type="PROSITE" id="PS52016">
    <property type="entry name" value="TONB_DEPENDENT_REC_3"/>
    <property type="match status" value="1"/>
</dbReference>
<protein>
    <submittedName>
        <fullName evidence="16">TonB-dependent receptor</fullName>
    </submittedName>
</protein>
<dbReference type="Pfam" id="PF07715">
    <property type="entry name" value="Plug"/>
    <property type="match status" value="1"/>
</dbReference>
<feature type="domain" description="TonB-dependent receptor-like beta-barrel" evidence="14">
    <location>
        <begin position="347"/>
        <end position="826"/>
    </location>
</feature>
<accession>A0ABV8MMX3</accession>
<dbReference type="PANTHER" id="PTHR47234">
    <property type="match status" value="1"/>
</dbReference>
<evidence type="ECO:0000256" key="6">
    <source>
        <dbReference type="ARBA" id="ARBA00023077"/>
    </source>
</evidence>
<sequence>MKLKHLAQAIALIGAVGSLPAFAAETVEKIEVTGTNIKRISKEGPSPVQVIRREDIQRTGVSSTGELLRSLTANSGLSLDDNATNSFAKGTSGVSLRGLGQKATLTLVNGRRMASYGFAQNITNSFVDLNSIPVGAIERIDVLKGGASAIYGSDAIAGVINVVLRRDYQGAEVGAAYGSSEKGDGEEITINATGGYGSLSEDRFNVMGTFDYFKREPVFLRDRGLSSSSDARAYGGGDKRSTSGNPGTYYNPGGATAATDLRGTAPMPTCPPDRMVSGYCRYDFNRDVVAIPETERAGFFGRATFSVNENLSLFGEAAYSRNDTLTIAAPSPNNTGDIILRRGHPNNPYNGDVGLLYRFVEAGNRMNDITTDAYRALFGVKGNFAKFDYEAGVSYARSETEELGYNYINAMRVREVTANGSYNYLNPYSNPASLIDSLKTVTSRNGLSTMKTFDAKISGELVELPAGPLAMAAGVDYRRETANDSRDPLSAAGQIIGSGGSSAKGERNVKAAFLEFNVPLHSTLELQLAARYDKYSNIANGAETSPKVALRWQPDKTMLFRASYAEGFRAPSLQEQYLGATTSFNSGQRDPVRCPVTNDAGTDCAAQYKVISGGNLNLKPESSKSTNVGFVLEPTNNISFGMEYYRIDYKDEISSIPVVDILAKPETYGHLIHRLAPTPEDIARGLPGRIDYISREYINTASTKTRGLDFDLTLRFDLGSAGRLTFKDSATYVLSHKTRTTITSQETEDLGTHNLPRLHNSAELSWDKGDLQSTVRINTVGNFAQLKNSVPASQPNQNIASWTTVDAQVGYRVIKPLKLTFGIKNLFDRDPPLDYSDSSNYNISQHNIRGRYYYGRINYQF</sequence>
<evidence type="ECO:0000256" key="12">
    <source>
        <dbReference type="SAM" id="MobiDB-lite"/>
    </source>
</evidence>
<comment type="caution">
    <text evidence="16">The sequence shown here is derived from an EMBL/GenBank/DDBJ whole genome shotgun (WGS) entry which is preliminary data.</text>
</comment>
<keyword evidence="4 10" id="KW-1134">Transmembrane beta strand</keyword>
<evidence type="ECO:0000259" key="15">
    <source>
        <dbReference type="Pfam" id="PF07715"/>
    </source>
</evidence>
<gene>
    <name evidence="16" type="ORF">ACFOW7_09290</name>
</gene>
<dbReference type="PANTHER" id="PTHR47234:SF2">
    <property type="entry name" value="TONB-DEPENDENT RECEPTOR"/>
    <property type="match status" value="1"/>
</dbReference>
<dbReference type="Proteomes" id="UP001595791">
    <property type="component" value="Unassembled WGS sequence"/>
</dbReference>
<dbReference type="InterPro" id="IPR012910">
    <property type="entry name" value="Plug_dom"/>
</dbReference>
<evidence type="ECO:0000256" key="10">
    <source>
        <dbReference type="PROSITE-ProRule" id="PRU01360"/>
    </source>
</evidence>
<dbReference type="Gene3D" id="2.170.130.10">
    <property type="entry name" value="TonB-dependent receptor, plug domain"/>
    <property type="match status" value="1"/>
</dbReference>
<proteinExistence type="inferred from homology"/>
<name>A0ABV8MMX3_9NEIS</name>
<keyword evidence="7 10" id="KW-0472">Membrane</keyword>
<evidence type="ECO:0000256" key="5">
    <source>
        <dbReference type="ARBA" id="ARBA00022692"/>
    </source>
</evidence>
<keyword evidence="3 10" id="KW-0813">Transport</keyword>
<keyword evidence="13" id="KW-0732">Signal</keyword>
<evidence type="ECO:0000256" key="13">
    <source>
        <dbReference type="SAM" id="SignalP"/>
    </source>
</evidence>
<keyword evidence="8 16" id="KW-0675">Receptor</keyword>
<keyword evidence="9 10" id="KW-0998">Cell outer membrane</keyword>
<feature type="chain" id="PRO_5046791673" evidence="13">
    <location>
        <begin position="24"/>
        <end position="861"/>
    </location>
</feature>
<keyword evidence="5 10" id="KW-0812">Transmembrane</keyword>
<dbReference type="Pfam" id="PF00593">
    <property type="entry name" value="TonB_dep_Rec_b-barrel"/>
    <property type="match status" value="1"/>
</dbReference>
<feature type="signal peptide" evidence="13">
    <location>
        <begin position="1"/>
        <end position="23"/>
    </location>
</feature>
<keyword evidence="6 11" id="KW-0798">TonB box</keyword>
<dbReference type="Gene3D" id="2.40.170.20">
    <property type="entry name" value="TonB-dependent receptor, beta-barrel domain"/>
    <property type="match status" value="1"/>
</dbReference>
<evidence type="ECO:0000256" key="4">
    <source>
        <dbReference type="ARBA" id="ARBA00022452"/>
    </source>
</evidence>
<dbReference type="CDD" id="cd01347">
    <property type="entry name" value="ligand_gated_channel"/>
    <property type="match status" value="1"/>
</dbReference>
<comment type="similarity">
    <text evidence="2 10 11">Belongs to the TonB-dependent receptor family.</text>
</comment>
<organism evidence="16 17">
    <name type="scientific">Chitinimonas lacunae</name>
    <dbReference type="NCBI Taxonomy" id="1963018"/>
    <lineage>
        <taxon>Bacteria</taxon>
        <taxon>Pseudomonadati</taxon>
        <taxon>Pseudomonadota</taxon>
        <taxon>Betaproteobacteria</taxon>
        <taxon>Neisseriales</taxon>
        <taxon>Chitinibacteraceae</taxon>
        <taxon>Chitinimonas</taxon>
    </lineage>
</organism>
<dbReference type="InterPro" id="IPR036942">
    <property type="entry name" value="Beta-barrel_TonB_sf"/>
</dbReference>
<reference evidence="17" key="1">
    <citation type="journal article" date="2019" name="Int. J. Syst. Evol. Microbiol.">
        <title>The Global Catalogue of Microorganisms (GCM) 10K type strain sequencing project: providing services to taxonomists for standard genome sequencing and annotation.</title>
        <authorList>
            <consortium name="The Broad Institute Genomics Platform"/>
            <consortium name="The Broad Institute Genome Sequencing Center for Infectious Disease"/>
            <person name="Wu L."/>
            <person name="Ma J."/>
        </authorList>
    </citation>
    <scope>NUCLEOTIDE SEQUENCE [LARGE SCALE GENOMIC DNA]</scope>
    <source>
        <strain evidence="17">LMG 29894</strain>
    </source>
</reference>
<evidence type="ECO:0000256" key="7">
    <source>
        <dbReference type="ARBA" id="ARBA00023136"/>
    </source>
</evidence>
<dbReference type="InterPro" id="IPR000531">
    <property type="entry name" value="Beta-barrel_TonB"/>
</dbReference>
<evidence type="ECO:0000259" key="14">
    <source>
        <dbReference type="Pfam" id="PF00593"/>
    </source>
</evidence>
<keyword evidence="17" id="KW-1185">Reference proteome</keyword>
<evidence type="ECO:0000256" key="1">
    <source>
        <dbReference type="ARBA" id="ARBA00004571"/>
    </source>
</evidence>
<dbReference type="InterPro" id="IPR037066">
    <property type="entry name" value="Plug_dom_sf"/>
</dbReference>
<comment type="subcellular location">
    <subcellularLocation>
        <location evidence="1 10">Cell outer membrane</location>
        <topology evidence="1 10">Multi-pass membrane protein</topology>
    </subcellularLocation>
</comment>
<evidence type="ECO:0000256" key="8">
    <source>
        <dbReference type="ARBA" id="ARBA00023170"/>
    </source>
</evidence>
<feature type="domain" description="TonB-dependent receptor plug" evidence="15">
    <location>
        <begin position="43"/>
        <end position="159"/>
    </location>
</feature>
<dbReference type="InterPro" id="IPR039426">
    <property type="entry name" value="TonB-dep_rcpt-like"/>
</dbReference>